<sequence>MSIANFRRQWVDENLSDRMLEGPSRLSKYLQGGDRRMVAGATSQLAPMLAKAATLRELSHRANTFNQAFDLTFICVLLR</sequence>
<dbReference type="InParanoid" id="S8EJF3"/>
<dbReference type="HOGENOM" id="CLU_2606061_0_0_1"/>
<name>S8EJF3_FOMSC</name>
<organism evidence="1 2">
    <name type="scientific">Fomitopsis schrenkii</name>
    <name type="common">Brown rot fungus</name>
    <dbReference type="NCBI Taxonomy" id="2126942"/>
    <lineage>
        <taxon>Eukaryota</taxon>
        <taxon>Fungi</taxon>
        <taxon>Dikarya</taxon>
        <taxon>Basidiomycota</taxon>
        <taxon>Agaricomycotina</taxon>
        <taxon>Agaricomycetes</taxon>
        <taxon>Polyporales</taxon>
        <taxon>Fomitopsis</taxon>
    </lineage>
</organism>
<evidence type="ECO:0000313" key="1">
    <source>
        <dbReference type="EMBL" id="EPT05252.1"/>
    </source>
</evidence>
<dbReference type="EMBL" id="KE504124">
    <property type="protein sequence ID" value="EPT05252.1"/>
    <property type="molecule type" value="Genomic_DNA"/>
</dbReference>
<accession>S8EJF3</accession>
<keyword evidence="2" id="KW-1185">Reference proteome</keyword>
<evidence type="ECO:0000313" key="2">
    <source>
        <dbReference type="Proteomes" id="UP000015241"/>
    </source>
</evidence>
<reference evidence="1 2" key="1">
    <citation type="journal article" date="2012" name="Science">
        <title>The Paleozoic origin of enzymatic lignin decomposition reconstructed from 31 fungal genomes.</title>
        <authorList>
            <person name="Floudas D."/>
            <person name="Binder M."/>
            <person name="Riley R."/>
            <person name="Barry K."/>
            <person name="Blanchette R.A."/>
            <person name="Henrissat B."/>
            <person name="Martinez A.T."/>
            <person name="Otillar R."/>
            <person name="Spatafora J.W."/>
            <person name="Yadav J.S."/>
            <person name="Aerts A."/>
            <person name="Benoit I."/>
            <person name="Boyd A."/>
            <person name="Carlson A."/>
            <person name="Copeland A."/>
            <person name="Coutinho P.M."/>
            <person name="de Vries R.P."/>
            <person name="Ferreira P."/>
            <person name="Findley K."/>
            <person name="Foster B."/>
            <person name="Gaskell J."/>
            <person name="Glotzer D."/>
            <person name="Gorecki P."/>
            <person name="Heitman J."/>
            <person name="Hesse C."/>
            <person name="Hori C."/>
            <person name="Igarashi K."/>
            <person name="Jurgens J.A."/>
            <person name="Kallen N."/>
            <person name="Kersten P."/>
            <person name="Kohler A."/>
            <person name="Kuees U."/>
            <person name="Kumar T.K.A."/>
            <person name="Kuo A."/>
            <person name="LaButti K."/>
            <person name="Larrondo L.F."/>
            <person name="Lindquist E."/>
            <person name="Ling A."/>
            <person name="Lombard V."/>
            <person name="Lucas S."/>
            <person name="Lundell T."/>
            <person name="Martin R."/>
            <person name="McLaughlin D.J."/>
            <person name="Morgenstern I."/>
            <person name="Morin E."/>
            <person name="Murat C."/>
            <person name="Nagy L.G."/>
            <person name="Nolan M."/>
            <person name="Ohm R.A."/>
            <person name="Patyshakuliyeva A."/>
            <person name="Rokas A."/>
            <person name="Ruiz-Duenas F.J."/>
            <person name="Sabat G."/>
            <person name="Salamov A."/>
            <person name="Samejima M."/>
            <person name="Schmutz J."/>
            <person name="Slot J.C."/>
            <person name="St John F."/>
            <person name="Stenlid J."/>
            <person name="Sun H."/>
            <person name="Sun S."/>
            <person name="Syed K."/>
            <person name="Tsang A."/>
            <person name="Wiebenga A."/>
            <person name="Young D."/>
            <person name="Pisabarro A."/>
            <person name="Eastwood D.C."/>
            <person name="Martin F."/>
            <person name="Cullen D."/>
            <person name="Grigoriev I.V."/>
            <person name="Hibbett D.S."/>
        </authorList>
    </citation>
    <scope>NUCLEOTIDE SEQUENCE</scope>
    <source>
        <strain evidence="2">FP-58527</strain>
    </source>
</reference>
<gene>
    <name evidence="1" type="ORF">FOMPIDRAFT_1045310</name>
</gene>
<dbReference type="Proteomes" id="UP000015241">
    <property type="component" value="Unassembled WGS sequence"/>
</dbReference>
<protein>
    <submittedName>
        <fullName evidence="1">Uncharacterized protein</fullName>
    </submittedName>
</protein>
<proteinExistence type="predicted"/>
<dbReference type="AlphaFoldDB" id="S8EJF3"/>